<dbReference type="KEGG" id="mbrn:26247891"/>
<dbReference type="EC" id="5.6.2.3" evidence="1"/>
<dbReference type="GO" id="GO:0006281">
    <property type="term" value="P:DNA repair"/>
    <property type="evidence" value="ECO:0007669"/>
    <property type="project" value="UniProtKB-KW"/>
</dbReference>
<dbReference type="GO" id="GO:0005524">
    <property type="term" value="F:ATP binding"/>
    <property type="evidence" value="ECO:0007669"/>
    <property type="project" value="UniProtKB-KW"/>
</dbReference>
<dbReference type="Pfam" id="PF05970">
    <property type="entry name" value="PIF1"/>
    <property type="match status" value="1"/>
</dbReference>
<dbReference type="RefSeq" id="XP_014539321.2">
    <property type="nucleotide sequence ID" value="XM_014683835.2"/>
</dbReference>
<dbReference type="OrthoDB" id="4939608at2759"/>
<dbReference type="GO" id="GO:0006310">
    <property type="term" value="P:DNA recombination"/>
    <property type="evidence" value="ECO:0007669"/>
    <property type="project" value="UniProtKB-KW"/>
</dbReference>
<evidence type="ECO:0000313" key="4">
    <source>
        <dbReference type="Proteomes" id="UP000510686"/>
    </source>
</evidence>
<dbReference type="PANTHER" id="PTHR47642">
    <property type="entry name" value="ATP-DEPENDENT DNA HELICASE"/>
    <property type="match status" value="1"/>
</dbReference>
<gene>
    <name evidence="3" type="primary">PIF1_0</name>
    <name evidence="3" type="ORF">G6M90_00g066640</name>
</gene>
<dbReference type="InterPro" id="IPR010285">
    <property type="entry name" value="DNA_helicase_pif1-like_DEAD"/>
</dbReference>
<accession>A0A7D5Z795</accession>
<evidence type="ECO:0000313" key="3">
    <source>
        <dbReference type="EMBL" id="QLI69148.1"/>
    </source>
</evidence>
<dbReference type="EMBL" id="CP058934">
    <property type="protein sequence ID" value="QLI69148.1"/>
    <property type="molecule type" value="Genomic_DNA"/>
</dbReference>
<comment type="catalytic activity">
    <reaction evidence="1">
        <text>ATP + H2O = ADP + phosphate + H(+)</text>
        <dbReference type="Rhea" id="RHEA:13065"/>
        <dbReference type="ChEBI" id="CHEBI:15377"/>
        <dbReference type="ChEBI" id="CHEBI:15378"/>
        <dbReference type="ChEBI" id="CHEBI:30616"/>
        <dbReference type="ChEBI" id="CHEBI:43474"/>
        <dbReference type="ChEBI" id="CHEBI:456216"/>
        <dbReference type="EC" id="5.6.2.3"/>
    </reaction>
</comment>
<comment type="cofactor">
    <cofactor evidence="1">
        <name>Mg(2+)</name>
        <dbReference type="ChEBI" id="CHEBI:18420"/>
    </cofactor>
</comment>
<reference evidence="3 4" key="1">
    <citation type="submission" date="2020-07" db="EMBL/GenBank/DDBJ databases">
        <title>Telomere length de novo assembly of all 7 chromosomes of the fungus, Metarhizium brunneum, using a novel assembly pipeline.</title>
        <authorList>
            <person name="Saud z."/>
            <person name="Kortsinoglou A."/>
            <person name="Kouvelis V.N."/>
            <person name="Butt T.M."/>
        </authorList>
    </citation>
    <scope>NUCLEOTIDE SEQUENCE [LARGE SCALE GENOMIC DNA]</scope>
    <source>
        <strain evidence="3 4">4556</strain>
    </source>
</reference>
<comment type="similarity">
    <text evidence="1">Belongs to the helicase family.</text>
</comment>
<dbReference type="InterPro" id="IPR027417">
    <property type="entry name" value="P-loop_NTPase"/>
</dbReference>
<keyword evidence="1" id="KW-0233">DNA recombination</keyword>
<keyword evidence="4" id="KW-1185">Reference proteome</keyword>
<dbReference type="AlphaFoldDB" id="A0A7D5Z795"/>
<feature type="domain" description="DNA helicase Pif1-like DEAD-box helicase" evidence="2">
    <location>
        <begin position="356"/>
        <end position="499"/>
    </location>
</feature>
<protein>
    <recommendedName>
        <fullName evidence="1">ATP-dependent DNA helicase</fullName>
        <ecNumber evidence="1">5.6.2.3</ecNumber>
    </recommendedName>
</protein>
<dbReference type="GeneID" id="26247891"/>
<dbReference type="InterPro" id="IPR051055">
    <property type="entry name" value="PIF1_helicase"/>
</dbReference>
<proteinExistence type="inferred from homology"/>
<organism evidence="3 4">
    <name type="scientific">Metarhizium brunneum</name>
    <dbReference type="NCBI Taxonomy" id="500148"/>
    <lineage>
        <taxon>Eukaryota</taxon>
        <taxon>Fungi</taxon>
        <taxon>Dikarya</taxon>
        <taxon>Ascomycota</taxon>
        <taxon>Pezizomycotina</taxon>
        <taxon>Sordariomycetes</taxon>
        <taxon>Hypocreomycetidae</taxon>
        <taxon>Hypocreales</taxon>
        <taxon>Clavicipitaceae</taxon>
        <taxon>Metarhizium</taxon>
    </lineage>
</organism>
<keyword evidence="1" id="KW-0378">Hydrolase</keyword>
<keyword evidence="1" id="KW-0234">DNA repair</keyword>
<keyword evidence="1" id="KW-0067">ATP-binding</keyword>
<dbReference type="Proteomes" id="UP000510686">
    <property type="component" value="Chromosome 3"/>
</dbReference>
<sequence length="499" mass="54748">MSLVKLKRKGKRPATWGELELDSVWPLSQMWVQALRRPGRHAVVCLDGYLCMDFGEEEELYHRRAAVQHLAIFVPWESFLSETSGDINTIWERQKQGLARRVSFLVDNVQLLRRSAEDVKRDARQWAAMSGETDPMADVTESGMADGDDELGIGYRSDNIGNAARLIDVFRNAVGSGQITTGSKEISTMVQELCRFQLASLCSTDDLGATMVIERRPRTLGLRGHPSSGAEIPRQEQVRSIKSQQISASKERERMIQGVQSLGSNNTTGHSRAAYSVLHGFGEDDISITAADSETVAGATGPSTSIRFGPATSFLEAGRQFAVSFTLNQRQSIALRLICRQLDRVRRDERGTSQPCQFVGGEGGTGKSQVIEAIAALFASKGISHRLLVTATSGTAAAQVNGITIHSACNLSKGISRTSLYTHVDGIRSSSSGDLYIDGQARMDWHEKWLLIVDKVSMLGARTLHAANKQLCKLRGCMEDFSGIPIIVFCGDFHQFRPI</sequence>
<keyword evidence="1" id="KW-0227">DNA damage</keyword>
<name>A0A7D5Z795_9HYPO</name>
<dbReference type="GO" id="GO:0000723">
    <property type="term" value="P:telomere maintenance"/>
    <property type="evidence" value="ECO:0007669"/>
    <property type="project" value="InterPro"/>
</dbReference>
<keyword evidence="1" id="KW-0547">Nucleotide-binding</keyword>
<evidence type="ECO:0000259" key="2">
    <source>
        <dbReference type="Pfam" id="PF05970"/>
    </source>
</evidence>
<dbReference type="Gene3D" id="3.40.50.300">
    <property type="entry name" value="P-loop containing nucleotide triphosphate hydrolases"/>
    <property type="match status" value="1"/>
</dbReference>
<dbReference type="PANTHER" id="PTHR47642:SF5">
    <property type="entry name" value="ATP-DEPENDENT DNA HELICASE"/>
    <property type="match status" value="1"/>
</dbReference>
<dbReference type="GO" id="GO:0016787">
    <property type="term" value="F:hydrolase activity"/>
    <property type="evidence" value="ECO:0007669"/>
    <property type="project" value="UniProtKB-KW"/>
</dbReference>
<keyword evidence="1 3" id="KW-0347">Helicase</keyword>
<dbReference type="GO" id="GO:0043139">
    <property type="term" value="F:5'-3' DNA helicase activity"/>
    <property type="evidence" value="ECO:0007669"/>
    <property type="project" value="UniProtKB-EC"/>
</dbReference>
<evidence type="ECO:0000256" key="1">
    <source>
        <dbReference type="RuleBase" id="RU363044"/>
    </source>
</evidence>
<dbReference type="SUPFAM" id="SSF52540">
    <property type="entry name" value="P-loop containing nucleoside triphosphate hydrolases"/>
    <property type="match status" value="1"/>
</dbReference>